<evidence type="ECO:0000256" key="5">
    <source>
        <dbReference type="ARBA" id="ARBA00022679"/>
    </source>
</evidence>
<feature type="domain" description="Histidine kinase" evidence="11">
    <location>
        <begin position="120"/>
        <end position="334"/>
    </location>
</feature>
<proteinExistence type="predicted"/>
<dbReference type="PANTHER" id="PTHR43711">
    <property type="entry name" value="TWO-COMPONENT HISTIDINE KINASE"/>
    <property type="match status" value="1"/>
</dbReference>
<evidence type="ECO:0000313" key="13">
    <source>
        <dbReference type="Proteomes" id="UP000282311"/>
    </source>
</evidence>
<dbReference type="EMBL" id="RBAH01000020">
    <property type="protein sequence ID" value="RKN77060.1"/>
    <property type="molecule type" value="Genomic_DNA"/>
</dbReference>
<evidence type="ECO:0000259" key="11">
    <source>
        <dbReference type="PROSITE" id="PS50109"/>
    </source>
</evidence>
<dbReference type="Proteomes" id="UP000282311">
    <property type="component" value="Unassembled WGS sequence"/>
</dbReference>
<keyword evidence="9" id="KW-0902">Two-component regulatory system</keyword>
<dbReference type="InterPro" id="IPR004358">
    <property type="entry name" value="Sig_transdc_His_kin-like_C"/>
</dbReference>
<keyword evidence="5" id="KW-0808">Transferase</keyword>
<evidence type="ECO:0000256" key="8">
    <source>
        <dbReference type="ARBA" id="ARBA00022840"/>
    </source>
</evidence>
<dbReference type="GO" id="GO:0005524">
    <property type="term" value="F:ATP binding"/>
    <property type="evidence" value="ECO:0007669"/>
    <property type="project" value="UniProtKB-KW"/>
</dbReference>
<dbReference type="SMART" id="SM00388">
    <property type="entry name" value="HisKA"/>
    <property type="match status" value="1"/>
</dbReference>
<dbReference type="PRINTS" id="PR00344">
    <property type="entry name" value="BCTRLSENSOR"/>
</dbReference>
<dbReference type="SUPFAM" id="SSF55874">
    <property type="entry name" value="ATPase domain of HSP90 chaperone/DNA topoisomerase II/histidine kinase"/>
    <property type="match status" value="1"/>
</dbReference>
<reference evidence="12 13" key="1">
    <citation type="journal article" date="2007" name="Int. J. Syst. Evol. Microbiol.">
        <title>Paenibacillus ginsengarvi sp. nov., isolated from soil from ginseng cultivation.</title>
        <authorList>
            <person name="Yoon M.H."/>
            <person name="Ten L.N."/>
            <person name="Im W.T."/>
        </authorList>
    </citation>
    <scope>NUCLEOTIDE SEQUENCE [LARGE SCALE GENOMIC DNA]</scope>
    <source>
        <strain evidence="12 13">KCTC 13059</strain>
    </source>
</reference>
<evidence type="ECO:0000256" key="4">
    <source>
        <dbReference type="ARBA" id="ARBA00022553"/>
    </source>
</evidence>
<evidence type="ECO:0000256" key="6">
    <source>
        <dbReference type="ARBA" id="ARBA00022741"/>
    </source>
</evidence>
<comment type="catalytic activity">
    <reaction evidence="1">
        <text>ATP + protein L-histidine = ADP + protein N-phospho-L-histidine.</text>
        <dbReference type="EC" id="2.7.13.3"/>
    </reaction>
</comment>
<evidence type="ECO:0000256" key="2">
    <source>
        <dbReference type="ARBA" id="ARBA00004651"/>
    </source>
</evidence>
<dbReference type="SUPFAM" id="SSF47384">
    <property type="entry name" value="Homodimeric domain of signal transducing histidine kinase"/>
    <property type="match status" value="1"/>
</dbReference>
<dbReference type="InterPro" id="IPR005467">
    <property type="entry name" value="His_kinase_dom"/>
</dbReference>
<dbReference type="GO" id="GO:0005886">
    <property type="term" value="C:plasma membrane"/>
    <property type="evidence" value="ECO:0007669"/>
    <property type="project" value="UniProtKB-SubCell"/>
</dbReference>
<evidence type="ECO:0000256" key="1">
    <source>
        <dbReference type="ARBA" id="ARBA00000085"/>
    </source>
</evidence>
<comment type="caution">
    <text evidence="12">The sequence shown here is derived from an EMBL/GenBank/DDBJ whole genome shotgun (WGS) entry which is preliminary data.</text>
</comment>
<name>A0A3B0BVN9_9BACL</name>
<comment type="subcellular location">
    <subcellularLocation>
        <location evidence="2">Cell membrane</location>
        <topology evidence="2">Multi-pass membrane protein</topology>
    </subcellularLocation>
</comment>
<dbReference type="InterPro" id="IPR036097">
    <property type="entry name" value="HisK_dim/P_sf"/>
</dbReference>
<keyword evidence="8" id="KW-0067">ATP-binding</keyword>
<dbReference type="Gene3D" id="3.30.565.10">
    <property type="entry name" value="Histidine kinase-like ATPase, C-terminal domain"/>
    <property type="match status" value="1"/>
</dbReference>
<dbReference type="InterPro" id="IPR003661">
    <property type="entry name" value="HisK_dim/P_dom"/>
</dbReference>
<dbReference type="InterPro" id="IPR003594">
    <property type="entry name" value="HATPase_dom"/>
</dbReference>
<sequence>MKMRMKLFLTFWAFGIVIFLLSNRSITGLSLGGEGLAEPVTVLLLAVSTIAGFSYLLAITYCKRLEGLAGQAQIAVRQRTAAPIGSMRSRNEIDTITHAVNKLKEQLTEGEAIRNQLVADVAHELRTPIAILRGHLETILEGAMDLDREHLLPLLDETKRMSRLIQDMQDLNLAEAGKLALDRSWAPFGSILEEIVSILEIEAEAKSITLHLDGEGEGELYGDMSRIKQVFINLIGNAVRYTPRGGRVDVHYKYHDGQVRVTVSDNGPGIAPESLPYIFKRFYRVENSRNRMSGGTGLGLAIAKEFIEVHNGAIHVESAPGAGTAFTVMLPIFPPNP</sequence>
<dbReference type="CDD" id="cd00082">
    <property type="entry name" value="HisKA"/>
    <property type="match status" value="1"/>
</dbReference>
<evidence type="ECO:0000256" key="10">
    <source>
        <dbReference type="SAM" id="Phobius"/>
    </source>
</evidence>
<dbReference type="PROSITE" id="PS50109">
    <property type="entry name" value="HIS_KIN"/>
    <property type="match status" value="1"/>
</dbReference>
<dbReference type="InterPro" id="IPR036890">
    <property type="entry name" value="HATPase_C_sf"/>
</dbReference>
<dbReference type="AlphaFoldDB" id="A0A3B0BVN9"/>
<dbReference type="InterPro" id="IPR050736">
    <property type="entry name" value="Sensor_HK_Regulatory"/>
</dbReference>
<protein>
    <recommendedName>
        <fullName evidence="3">histidine kinase</fullName>
        <ecNumber evidence="3">2.7.13.3</ecNumber>
    </recommendedName>
</protein>
<keyword evidence="10" id="KW-0812">Transmembrane</keyword>
<organism evidence="12 13">
    <name type="scientific">Paenibacillus ginsengarvi</name>
    <dbReference type="NCBI Taxonomy" id="400777"/>
    <lineage>
        <taxon>Bacteria</taxon>
        <taxon>Bacillati</taxon>
        <taxon>Bacillota</taxon>
        <taxon>Bacilli</taxon>
        <taxon>Bacillales</taxon>
        <taxon>Paenibacillaceae</taxon>
        <taxon>Paenibacillus</taxon>
    </lineage>
</organism>
<keyword evidence="4" id="KW-0597">Phosphoprotein</keyword>
<feature type="transmembrane region" description="Helical" evidence="10">
    <location>
        <begin position="40"/>
        <end position="62"/>
    </location>
</feature>
<keyword evidence="10" id="KW-1133">Transmembrane helix</keyword>
<dbReference type="RefSeq" id="WP_120749769.1">
    <property type="nucleotide sequence ID" value="NZ_RBAH01000020.1"/>
</dbReference>
<dbReference type="EC" id="2.7.13.3" evidence="3"/>
<evidence type="ECO:0000313" key="12">
    <source>
        <dbReference type="EMBL" id="RKN77060.1"/>
    </source>
</evidence>
<gene>
    <name evidence="12" type="ORF">D7M11_23845</name>
</gene>
<accession>A0A3B0BVN9</accession>
<dbReference type="FunFam" id="3.30.565.10:FF:000006">
    <property type="entry name" value="Sensor histidine kinase WalK"/>
    <property type="match status" value="1"/>
</dbReference>
<evidence type="ECO:0000256" key="7">
    <source>
        <dbReference type="ARBA" id="ARBA00022777"/>
    </source>
</evidence>
<dbReference type="Pfam" id="PF02518">
    <property type="entry name" value="HATPase_c"/>
    <property type="match status" value="1"/>
</dbReference>
<keyword evidence="10" id="KW-0472">Membrane</keyword>
<dbReference type="SMART" id="SM00387">
    <property type="entry name" value="HATPase_c"/>
    <property type="match status" value="1"/>
</dbReference>
<dbReference type="CDD" id="cd00075">
    <property type="entry name" value="HATPase"/>
    <property type="match status" value="1"/>
</dbReference>
<dbReference type="GO" id="GO:0000155">
    <property type="term" value="F:phosphorelay sensor kinase activity"/>
    <property type="evidence" value="ECO:0007669"/>
    <property type="project" value="InterPro"/>
</dbReference>
<keyword evidence="13" id="KW-1185">Reference proteome</keyword>
<dbReference type="PANTHER" id="PTHR43711:SF1">
    <property type="entry name" value="HISTIDINE KINASE 1"/>
    <property type="match status" value="1"/>
</dbReference>
<evidence type="ECO:0000256" key="3">
    <source>
        <dbReference type="ARBA" id="ARBA00012438"/>
    </source>
</evidence>
<evidence type="ECO:0000256" key="9">
    <source>
        <dbReference type="ARBA" id="ARBA00023012"/>
    </source>
</evidence>
<keyword evidence="6" id="KW-0547">Nucleotide-binding</keyword>
<keyword evidence="7" id="KW-0418">Kinase</keyword>
<dbReference type="OrthoDB" id="9813151at2"/>
<dbReference type="Pfam" id="PF00512">
    <property type="entry name" value="HisKA"/>
    <property type="match status" value="1"/>
</dbReference>
<dbReference type="Gene3D" id="1.10.287.130">
    <property type="match status" value="1"/>
</dbReference>